<dbReference type="InterPro" id="IPR050595">
    <property type="entry name" value="Bact_response_regulator"/>
</dbReference>
<dbReference type="OrthoDB" id="9800897at2"/>
<evidence type="ECO:0000313" key="5">
    <source>
        <dbReference type="EMBL" id="ABF41463.1"/>
    </source>
</evidence>
<feature type="compositionally biased region" description="Basic and acidic residues" evidence="3">
    <location>
        <begin position="11"/>
        <end position="25"/>
    </location>
</feature>
<dbReference type="eggNOG" id="COG0784">
    <property type="taxonomic scope" value="Bacteria"/>
</dbReference>
<dbReference type="EnsemblBacteria" id="ABF41463">
    <property type="protein sequence ID" value="ABF41463"/>
    <property type="gene ID" value="Acid345_2462"/>
</dbReference>
<evidence type="ECO:0000256" key="2">
    <source>
        <dbReference type="PROSITE-ProRule" id="PRU00169"/>
    </source>
</evidence>
<dbReference type="InterPro" id="IPR011006">
    <property type="entry name" value="CheY-like_superfamily"/>
</dbReference>
<dbReference type="KEGG" id="aba:Acid345_2462"/>
<dbReference type="Gene3D" id="3.40.50.2300">
    <property type="match status" value="1"/>
</dbReference>
<reference evidence="5 6" key="1">
    <citation type="journal article" date="2009" name="Appl. Environ. Microbiol.">
        <title>Three genomes from the phylum Acidobacteria provide insight into the lifestyles of these microorganisms in soils.</title>
        <authorList>
            <person name="Ward N.L."/>
            <person name="Challacombe J.F."/>
            <person name="Janssen P.H."/>
            <person name="Henrissat B."/>
            <person name="Coutinho P.M."/>
            <person name="Wu M."/>
            <person name="Xie G."/>
            <person name="Haft D.H."/>
            <person name="Sait M."/>
            <person name="Badger J."/>
            <person name="Barabote R.D."/>
            <person name="Bradley B."/>
            <person name="Brettin T.S."/>
            <person name="Brinkac L.M."/>
            <person name="Bruce D."/>
            <person name="Creasy T."/>
            <person name="Daugherty S.C."/>
            <person name="Davidsen T.M."/>
            <person name="DeBoy R.T."/>
            <person name="Detter J.C."/>
            <person name="Dodson R.J."/>
            <person name="Durkin A.S."/>
            <person name="Ganapathy A."/>
            <person name="Gwinn-Giglio M."/>
            <person name="Han C.S."/>
            <person name="Khouri H."/>
            <person name="Kiss H."/>
            <person name="Kothari S.P."/>
            <person name="Madupu R."/>
            <person name="Nelson K.E."/>
            <person name="Nelson W.C."/>
            <person name="Paulsen I."/>
            <person name="Penn K."/>
            <person name="Ren Q."/>
            <person name="Rosovitz M.J."/>
            <person name="Selengut J.D."/>
            <person name="Shrivastava S."/>
            <person name="Sullivan S.A."/>
            <person name="Tapia R."/>
            <person name="Thompson L.S."/>
            <person name="Watkins K.L."/>
            <person name="Yang Q."/>
            <person name="Yu C."/>
            <person name="Zafar N."/>
            <person name="Zhou L."/>
            <person name="Kuske C.R."/>
        </authorList>
    </citation>
    <scope>NUCLEOTIDE SEQUENCE [LARGE SCALE GENOMIC DNA]</scope>
    <source>
        <strain evidence="5 6">Ellin345</strain>
    </source>
</reference>
<feature type="region of interest" description="Disordered" evidence="3">
    <location>
        <begin position="1"/>
        <end position="25"/>
    </location>
</feature>
<dbReference type="InterPro" id="IPR001789">
    <property type="entry name" value="Sig_transdc_resp-reg_receiver"/>
</dbReference>
<proteinExistence type="predicted"/>
<evidence type="ECO:0000313" key="6">
    <source>
        <dbReference type="Proteomes" id="UP000002432"/>
    </source>
</evidence>
<dbReference type="STRING" id="204669.Acid345_2462"/>
<evidence type="ECO:0000256" key="1">
    <source>
        <dbReference type="ARBA" id="ARBA00022553"/>
    </source>
</evidence>
<dbReference type="PROSITE" id="PS50110">
    <property type="entry name" value="RESPONSE_REGULATORY"/>
    <property type="match status" value="1"/>
</dbReference>
<dbReference type="HOGENOM" id="CLU_000445_69_8_0"/>
<feature type="compositionally biased region" description="Basic residues" evidence="3">
    <location>
        <begin position="1"/>
        <end position="10"/>
    </location>
</feature>
<gene>
    <name evidence="5" type="ordered locus">Acid345_2462</name>
</gene>
<sequence length="168" mass="18794">MRFHGRQKRERWREGNRRKNSTKGDNRANRRWLYCNQISNQVLNFLRGDFVPQKTLLCVDDEAVGLKVRKIILEREGYRVLTASAGVDGLTVFSEQEVDGVVLDYAMPGMNGGSVASAMKRTKPQVPIILLSAYLALPDSVMDTVDAFVVKGDAPEVLLSKIAELVRA</sequence>
<accession>Q1INT7</accession>
<feature type="domain" description="Response regulatory" evidence="4">
    <location>
        <begin position="55"/>
        <end position="166"/>
    </location>
</feature>
<keyword evidence="6" id="KW-1185">Reference proteome</keyword>
<dbReference type="PANTHER" id="PTHR44591">
    <property type="entry name" value="STRESS RESPONSE REGULATOR PROTEIN 1"/>
    <property type="match status" value="1"/>
</dbReference>
<keyword evidence="1 2" id="KW-0597">Phosphoprotein</keyword>
<dbReference type="AlphaFoldDB" id="Q1INT7"/>
<evidence type="ECO:0000259" key="4">
    <source>
        <dbReference type="PROSITE" id="PS50110"/>
    </source>
</evidence>
<dbReference type="Proteomes" id="UP000002432">
    <property type="component" value="Chromosome"/>
</dbReference>
<dbReference type="SUPFAM" id="SSF52172">
    <property type="entry name" value="CheY-like"/>
    <property type="match status" value="1"/>
</dbReference>
<dbReference type="Pfam" id="PF00072">
    <property type="entry name" value="Response_reg"/>
    <property type="match status" value="1"/>
</dbReference>
<protein>
    <submittedName>
        <fullName evidence="5">Response regulator receiver protein</fullName>
    </submittedName>
</protein>
<feature type="modified residue" description="4-aspartylphosphate" evidence="2">
    <location>
        <position position="104"/>
    </location>
</feature>
<name>Q1INT7_KORVE</name>
<dbReference type="SMART" id="SM00448">
    <property type="entry name" value="REC"/>
    <property type="match status" value="1"/>
</dbReference>
<dbReference type="PANTHER" id="PTHR44591:SF3">
    <property type="entry name" value="RESPONSE REGULATORY DOMAIN-CONTAINING PROTEIN"/>
    <property type="match status" value="1"/>
</dbReference>
<organism evidence="5 6">
    <name type="scientific">Koribacter versatilis (strain Ellin345)</name>
    <dbReference type="NCBI Taxonomy" id="204669"/>
    <lineage>
        <taxon>Bacteria</taxon>
        <taxon>Pseudomonadati</taxon>
        <taxon>Acidobacteriota</taxon>
        <taxon>Terriglobia</taxon>
        <taxon>Terriglobales</taxon>
        <taxon>Candidatus Korobacteraceae</taxon>
        <taxon>Candidatus Korobacter</taxon>
    </lineage>
</organism>
<evidence type="ECO:0000256" key="3">
    <source>
        <dbReference type="SAM" id="MobiDB-lite"/>
    </source>
</evidence>
<dbReference type="GO" id="GO:0000160">
    <property type="term" value="P:phosphorelay signal transduction system"/>
    <property type="evidence" value="ECO:0007669"/>
    <property type="project" value="InterPro"/>
</dbReference>
<dbReference type="EMBL" id="CP000360">
    <property type="protein sequence ID" value="ABF41463.1"/>
    <property type="molecule type" value="Genomic_DNA"/>
</dbReference>